<dbReference type="EMBL" id="NGKB01000002">
    <property type="protein sequence ID" value="RSU16533.1"/>
    <property type="molecule type" value="Genomic_DNA"/>
</dbReference>
<evidence type="ECO:0008006" key="3">
    <source>
        <dbReference type="Google" id="ProtNLM"/>
    </source>
</evidence>
<proteinExistence type="predicted"/>
<organism evidence="1 2">
    <name type="scientific">Vagococcus carniphilus</name>
    <dbReference type="NCBI Taxonomy" id="218144"/>
    <lineage>
        <taxon>Bacteria</taxon>
        <taxon>Bacillati</taxon>
        <taxon>Bacillota</taxon>
        <taxon>Bacilli</taxon>
        <taxon>Lactobacillales</taxon>
        <taxon>Enterococcaceae</taxon>
        <taxon>Vagococcus</taxon>
    </lineage>
</organism>
<accession>A0A430B8C7</accession>
<keyword evidence="2" id="KW-1185">Reference proteome</keyword>
<dbReference type="RefSeq" id="WP_126791823.1">
    <property type="nucleotide sequence ID" value="NZ_CP060720.1"/>
</dbReference>
<dbReference type="GeneID" id="95580363"/>
<sequence>MKKIESISYDESLNNFNLSGKIHSSFNRTFNVLTESDHFFTVAVNSVFDGPNMLKIKESNFESLVFERGMMVKQVDEGLVIADKVCLDLSTAAIYQIQPLFFPSKPNRKNTTVFSALEKKLSEQLDTVGFFRKTYQNNLEKEQHDRLLTCKNALNTAVKEENKKLLEKEVIQLIGYGNGLTPSGDDFLTGLLLVANSVNYPFVTLRNSLNGAVSRNLKRTNDISQHQLLHGIEGIALEPVMTFLRELYQEEIDSIQLENSLNQVISIGSSSGSDMLAGILFGLEVTFQKIIDREN</sequence>
<evidence type="ECO:0000313" key="1">
    <source>
        <dbReference type="EMBL" id="RSU16533.1"/>
    </source>
</evidence>
<dbReference type="Proteomes" id="UP000288028">
    <property type="component" value="Unassembled WGS sequence"/>
</dbReference>
<protein>
    <recommendedName>
        <fullName evidence="3">DUF2877 domain-containing protein</fullName>
    </recommendedName>
</protein>
<dbReference type="OrthoDB" id="4933449at2"/>
<gene>
    <name evidence="1" type="ORF">CBF28_03120</name>
</gene>
<dbReference type="AlphaFoldDB" id="A0A430B8C7"/>
<dbReference type="Pfam" id="PF11392">
    <property type="entry name" value="AllH"/>
    <property type="match status" value="1"/>
</dbReference>
<evidence type="ECO:0000313" key="2">
    <source>
        <dbReference type="Proteomes" id="UP000288028"/>
    </source>
</evidence>
<name>A0A430B8C7_9ENTE</name>
<comment type="caution">
    <text evidence="1">The sequence shown here is derived from an EMBL/GenBank/DDBJ whole genome shotgun (WGS) entry which is preliminary data.</text>
</comment>
<dbReference type="InterPro" id="IPR021530">
    <property type="entry name" value="AllH-like"/>
</dbReference>
<reference evidence="1 2" key="1">
    <citation type="submission" date="2017-05" db="EMBL/GenBank/DDBJ databases">
        <title>Vagococcus spp. assemblies.</title>
        <authorList>
            <person name="Gulvik C.A."/>
        </authorList>
    </citation>
    <scope>NUCLEOTIDE SEQUENCE [LARGE SCALE GENOMIC DNA]</scope>
    <source>
        <strain evidence="1 2">SS1714</strain>
    </source>
</reference>